<feature type="coiled-coil region" evidence="1">
    <location>
        <begin position="237"/>
        <end position="343"/>
    </location>
</feature>
<proteinExistence type="predicted"/>
<dbReference type="AlphaFoldDB" id="A0ABD3NTF0"/>
<dbReference type="Proteomes" id="UP001516023">
    <property type="component" value="Unassembled WGS sequence"/>
</dbReference>
<keyword evidence="1" id="KW-0175">Coiled coil</keyword>
<evidence type="ECO:0000313" key="3">
    <source>
        <dbReference type="EMBL" id="KAL3778724.1"/>
    </source>
</evidence>
<reference evidence="3 4" key="1">
    <citation type="journal article" date="2020" name="G3 (Bethesda)">
        <title>Improved Reference Genome for Cyclotella cryptica CCMP332, a Model for Cell Wall Morphogenesis, Salinity Adaptation, and Lipid Production in Diatoms (Bacillariophyta).</title>
        <authorList>
            <person name="Roberts W.R."/>
            <person name="Downey K.M."/>
            <person name="Ruck E.C."/>
            <person name="Traller J.C."/>
            <person name="Alverson A.J."/>
        </authorList>
    </citation>
    <scope>NUCLEOTIDE SEQUENCE [LARGE SCALE GENOMIC DNA]</scope>
    <source>
        <strain evidence="3 4">CCMP332</strain>
    </source>
</reference>
<gene>
    <name evidence="3" type="ORF">HJC23_006274</name>
</gene>
<accession>A0ABD3NTF0</accession>
<name>A0ABD3NTF0_9STRA</name>
<sequence length="531" mass="60823">MQKVSTQMNQDDKSGGTASITHESDPETILGCGDDDMAEIIQPFVKNPSNPDMKQIELSDKVLIVSNKPISNTSKLMDPEFDEPDKNKILDLLLQNESLSHYTSESVGSDINTTNKGIDNWEQQKQRNILASTENHPNPCAVYTKMPSLNSRDMLCELDQIECKIKAAINANQHIQSNSVELETVLREIHSGSAVPRDIHGTLVHLESICEPMSELEISYDRILGKSCLDATVDQRVEELEHENHLLRRKIACLDEELAKAHETKAQSEKNHKEVVEKLKKEARESKNLVRRLQKKKLADMERNFIASINLLEAKMSEEINNGDEFEEKLAAVKAERDTARELNLPLFNDLKRLYSIKTTLEQAVHDLLESEKELMQKEKIADENALRLSNEVLFAHDEISRLTSEMASLAEEKEMRINDLNTRVKILEEENTRKSQDYHDLFAMFNDKVLEKESLDGTIQHLQEENAQVRKKNQELELENLSYEQKCDFYQNEKDDLILKLEALKASTEVQLKERDEQISDLESKQCNGK</sequence>
<dbReference type="EMBL" id="JABMIG020000421">
    <property type="protein sequence ID" value="KAL3778724.1"/>
    <property type="molecule type" value="Genomic_DNA"/>
</dbReference>
<evidence type="ECO:0000256" key="1">
    <source>
        <dbReference type="SAM" id="Coils"/>
    </source>
</evidence>
<keyword evidence="4" id="KW-1185">Reference proteome</keyword>
<feature type="region of interest" description="Disordered" evidence="2">
    <location>
        <begin position="1"/>
        <end position="32"/>
    </location>
</feature>
<feature type="coiled-coil region" evidence="1">
    <location>
        <begin position="411"/>
        <end position="526"/>
    </location>
</feature>
<evidence type="ECO:0000313" key="4">
    <source>
        <dbReference type="Proteomes" id="UP001516023"/>
    </source>
</evidence>
<organism evidence="3 4">
    <name type="scientific">Cyclotella cryptica</name>
    <dbReference type="NCBI Taxonomy" id="29204"/>
    <lineage>
        <taxon>Eukaryota</taxon>
        <taxon>Sar</taxon>
        <taxon>Stramenopiles</taxon>
        <taxon>Ochrophyta</taxon>
        <taxon>Bacillariophyta</taxon>
        <taxon>Coscinodiscophyceae</taxon>
        <taxon>Thalassiosirophycidae</taxon>
        <taxon>Stephanodiscales</taxon>
        <taxon>Stephanodiscaceae</taxon>
        <taxon>Cyclotella</taxon>
    </lineage>
</organism>
<evidence type="ECO:0000256" key="2">
    <source>
        <dbReference type="SAM" id="MobiDB-lite"/>
    </source>
</evidence>
<comment type="caution">
    <text evidence="3">The sequence shown here is derived from an EMBL/GenBank/DDBJ whole genome shotgun (WGS) entry which is preliminary data.</text>
</comment>
<protein>
    <submittedName>
        <fullName evidence="3">Uncharacterized protein</fullName>
    </submittedName>
</protein>